<reference evidence="6 9" key="1">
    <citation type="submission" date="2014-07" db="EMBL/GenBank/DDBJ databases">
        <title>Porphyromonadaceae bacterium OUH 308042 = ATCC BAA-2681 = DSM 28342 draft genome.</title>
        <authorList>
            <person name="Sydenham T.V."/>
            <person name="Hasman H."/>
            <person name="Justensen U.S."/>
        </authorList>
    </citation>
    <scope>NUCLEOTIDE SEQUENCE [LARGE SCALE GENOMIC DNA]</scope>
    <source>
        <strain evidence="6 9">OUH 308042</strain>
    </source>
</reference>
<dbReference type="SUPFAM" id="SSF52540">
    <property type="entry name" value="P-loop containing nucleoside triphosphate hydrolases"/>
    <property type="match status" value="1"/>
</dbReference>
<dbReference type="Proteomes" id="UP000031937">
    <property type="component" value="Unassembled WGS sequence"/>
</dbReference>
<organism evidence="6 9">
    <name type="scientific">Sanguibacteroides justesenii</name>
    <dbReference type="NCBI Taxonomy" id="1547597"/>
    <lineage>
        <taxon>Bacteria</taxon>
        <taxon>Pseudomonadati</taxon>
        <taxon>Bacteroidota</taxon>
        <taxon>Bacteroidia</taxon>
        <taxon>Bacteroidales</taxon>
        <taxon>Porphyromonadaceae</taxon>
        <taxon>Sanguibacteroides</taxon>
    </lineage>
</organism>
<dbReference type="Gene3D" id="3.40.50.300">
    <property type="entry name" value="P-loop containing nucleotide triphosphate hydrolases"/>
    <property type="match status" value="1"/>
</dbReference>
<keyword evidence="4" id="KW-0175">Coiled coil</keyword>
<dbReference type="GO" id="GO:0006298">
    <property type="term" value="P:mismatch repair"/>
    <property type="evidence" value="ECO:0007669"/>
    <property type="project" value="InterPro"/>
</dbReference>
<feature type="coiled-coil region" evidence="4">
    <location>
        <begin position="148"/>
        <end position="175"/>
    </location>
</feature>
<evidence type="ECO:0000256" key="1">
    <source>
        <dbReference type="ARBA" id="ARBA00022741"/>
    </source>
</evidence>
<gene>
    <name evidence="6" type="ORF">BA92_06240</name>
    <name evidence="7" type="ORF">IE90_04335</name>
</gene>
<dbReference type="GO" id="GO:0005524">
    <property type="term" value="F:ATP binding"/>
    <property type="evidence" value="ECO:0007669"/>
    <property type="project" value="UniProtKB-KW"/>
</dbReference>
<dbReference type="InterPro" id="IPR000432">
    <property type="entry name" value="DNA_mismatch_repair_MutS_C"/>
</dbReference>
<reference evidence="7 8" key="2">
    <citation type="submission" date="2014-07" db="EMBL/GenBank/DDBJ databases">
        <title>Porphyromonadaceae bacterium OUH 334697 = ATCC BAA-2682 = DSM 28341 draft genome.</title>
        <authorList>
            <person name="Sydenham T.V."/>
            <person name="Hasman H."/>
            <person name="Justesen U.S."/>
        </authorList>
    </citation>
    <scope>NUCLEOTIDE SEQUENCE [LARGE SCALE GENOMIC DNA]</scope>
    <source>
        <strain evidence="7 8">OUH 334697</strain>
    </source>
</reference>
<keyword evidence="9" id="KW-1185">Reference proteome</keyword>
<protein>
    <submittedName>
        <fullName evidence="6">DNA mismatch repair protein MutS</fullName>
    </submittedName>
</protein>
<dbReference type="PANTHER" id="PTHR11361:SF14">
    <property type="entry name" value="DNA MISMATCH REPAIR PROTEIN MUTS, TYPE 2"/>
    <property type="match status" value="1"/>
</dbReference>
<dbReference type="SMART" id="SM00534">
    <property type="entry name" value="MUTSac"/>
    <property type="match status" value="1"/>
</dbReference>
<keyword evidence="1" id="KW-0547">Nucleotide-binding</keyword>
<dbReference type="InterPro" id="IPR045076">
    <property type="entry name" value="MutS"/>
</dbReference>
<dbReference type="EMBL" id="JPIT01000015">
    <property type="protein sequence ID" value="KIO46368.1"/>
    <property type="molecule type" value="Genomic_DNA"/>
</dbReference>
<dbReference type="EMBL" id="JPIU01000038">
    <property type="protein sequence ID" value="KIO44639.1"/>
    <property type="molecule type" value="Genomic_DNA"/>
</dbReference>
<dbReference type="Pfam" id="PF00488">
    <property type="entry name" value="MutS_V"/>
    <property type="match status" value="1"/>
</dbReference>
<dbReference type="GO" id="GO:0140664">
    <property type="term" value="F:ATP-dependent DNA damage sensor activity"/>
    <property type="evidence" value="ECO:0007669"/>
    <property type="project" value="InterPro"/>
</dbReference>
<evidence type="ECO:0000313" key="9">
    <source>
        <dbReference type="Proteomes" id="UP000031980"/>
    </source>
</evidence>
<sequence length="466" mass="52747">MFLVRNAIEEVNGFRFMIDQLEIQSGLAKRVLYATPYQQIPDEIINELNRVEQMCLYLRDTQYADILSRISIKLTRIKDIRGTISRIEENHNLDDIELFELKNFSLLAMDIRLLLETGKIDIIRIPDLEPVIDILDPDKMRIPYFYIYDAYSTELADLRHEIKKLKQSGKADEKQVEKLYFRSILLEDEIREKLSGQLRGLALSVSEALTGIATIDILIAKAKQAIEMHLCKPGIAAHTTSYQGIFNPQIKKILESEQKAYQPIDIEIGKGACLITGANMAGKSVILKTVALAQTLFQFGFFVPAIQAEIALVDEVLLCIGDEQCELNGLSSFASEMLRINRIVQDIKAGKNALILIDELARTTNPAEGKAIVNAVLDFLTENEVRSLITSHYSGIQASCRKLRVKGFMKEKVKGTLTIHNINEYIDYSLIEDNDTSVPQEAMRIARILGVDENLLDRAEIYLHQE</sequence>
<evidence type="ECO:0000256" key="4">
    <source>
        <dbReference type="SAM" id="Coils"/>
    </source>
</evidence>
<dbReference type="AlphaFoldDB" id="A0A0C3RGK1"/>
<dbReference type="GO" id="GO:0030983">
    <property type="term" value="F:mismatched DNA binding"/>
    <property type="evidence" value="ECO:0007669"/>
    <property type="project" value="InterPro"/>
</dbReference>
<dbReference type="RefSeq" id="WP_235375043.1">
    <property type="nucleotide sequence ID" value="NZ_JPIT01000015.1"/>
</dbReference>
<keyword evidence="2" id="KW-0067">ATP-binding</keyword>
<evidence type="ECO:0000256" key="2">
    <source>
        <dbReference type="ARBA" id="ARBA00022840"/>
    </source>
</evidence>
<evidence type="ECO:0000259" key="5">
    <source>
        <dbReference type="SMART" id="SM00534"/>
    </source>
</evidence>
<dbReference type="PANTHER" id="PTHR11361">
    <property type="entry name" value="DNA MISMATCH REPAIR PROTEIN MUTS FAMILY MEMBER"/>
    <property type="match status" value="1"/>
</dbReference>
<feature type="domain" description="DNA mismatch repair proteins mutS family" evidence="5">
    <location>
        <begin position="270"/>
        <end position="464"/>
    </location>
</feature>
<evidence type="ECO:0000313" key="6">
    <source>
        <dbReference type="EMBL" id="KIO44639.1"/>
    </source>
</evidence>
<dbReference type="Proteomes" id="UP000031980">
    <property type="component" value="Unassembled WGS sequence"/>
</dbReference>
<evidence type="ECO:0000256" key="3">
    <source>
        <dbReference type="ARBA" id="ARBA00023125"/>
    </source>
</evidence>
<dbReference type="InterPro" id="IPR027417">
    <property type="entry name" value="P-loop_NTPase"/>
</dbReference>
<keyword evidence="3" id="KW-0238">DNA-binding</keyword>
<evidence type="ECO:0000313" key="7">
    <source>
        <dbReference type="EMBL" id="KIO46368.1"/>
    </source>
</evidence>
<comment type="caution">
    <text evidence="6">The sequence shown here is derived from an EMBL/GenBank/DDBJ whole genome shotgun (WGS) entry which is preliminary data.</text>
</comment>
<name>A0A0C3RGK1_9PORP</name>
<accession>A0A0C3RGK1</accession>
<evidence type="ECO:0000313" key="8">
    <source>
        <dbReference type="Proteomes" id="UP000031937"/>
    </source>
</evidence>
<proteinExistence type="predicted"/>